<keyword evidence="3" id="KW-0732">Signal</keyword>
<dbReference type="GO" id="GO:0016020">
    <property type="term" value="C:membrane"/>
    <property type="evidence" value="ECO:0007669"/>
    <property type="project" value="InterPro"/>
</dbReference>
<protein>
    <recommendedName>
        <fullName evidence="8">Calx-beta domain-containing protein</fullName>
    </recommendedName>
</protein>
<evidence type="ECO:0000256" key="6">
    <source>
        <dbReference type="SAM" id="Coils"/>
    </source>
</evidence>
<dbReference type="GO" id="GO:0007154">
    <property type="term" value="P:cell communication"/>
    <property type="evidence" value="ECO:0007669"/>
    <property type="project" value="InterPro"/>
</dbReference>
<comment type="similarity">
    <text evidence="1">Belongs to the SPATA6 family.</text>
</comment>
<dbReference type="InterPro" id="IPR042769">
    <property type="entry name" value="SPATA6_fam"/>
</dbReference>
<proteinExistence type="inferred from homology"/>
<dbReference type="HOGENOM" id="CLU_526093_0_0_1"/>
<dbReference type="PANTHER" id="PTHR16435:SF6">
    <property type="entry name" value="IP09370P"/>
    <property type="match status" value="1"/>
</dbReference>
<accession>A7SQL7</accession>
<feature type="compositionally biased region" description="Low complexity" evidence="7">
    <location>
        <begin position="406"/>
        <end position="416"/>
    </location>
</feature>
<dbReference type="GO" id="GO:0032027">
    <property type="term" value="F:myosin light chain binding"/>
    <property type="evidence" value="ECO:0007669"/>
    <property type="project" value="InterPro"/>
</dbReference>
<dbReference type="SMART" id="SM00237">
    <property type="entry name" value="Calx_beta"/>
    <property type="match status" value="1"/>
</dbReference>
<dbReference type="STRING" id="45351.A7SQL7"/>
<dbReference type="EMBL" id="DS469747">
    <property type="protein sequence ID" value="EDO34010.1"/>
    <property type="molecule type" value="Genomic_DNA"/>
</dbReference>
<feature type="region of interest" description="Disordered" evidence="7">
    <location>
        <begin position="392"/>
        <end position="416"/>
    </location>
</feature>
<dbReference type="InterPro" id="IPR032732">
    <property type="entry name" value="SPATA6_N"/>
</dbReference>
<organism evidence="9 10">
    <name type="scientific">Nematostella vectensis</name>
    <name type="common">Starlet sea anemone</name>
    <dbReference type="NCBI Taxonomy" id="45351"/>
    <lineage>
        <taxon>Eukaryota</taxon>
        <taxon>Metazoa</taxon>
        <taxon>Cnidaria</taxon>
        <taxon>Anthozoa</taxon>
        <taxon>Hexacorallia</taxon>
        <taxon>Actiniaria</taxon>
        <taxon>Edwardsiidae</taxon>
        <taxon>Nematostella</taxon>
    </lineage>
</organism>
<keyword evidence="6" id="KW-0175">Coiled coil</keyword>
<evidence type="ECO:0000256" key="3">
    <source>
        <dbReference type="ARBA" id="ARBA00022729"/>
    </source>
</evidence>
<keyword evidence="2" id="KW-0597">Phosphoprotein</keyword>
<name>A7SQL7_NEMVE</name>
<evidence type="ECO:0000256" key="4">
    <source>
        <dbReference type="ARBA" id="ARBA00022737"/>
    </source>
</evidence>
<dbReference type="GO" id="GO:0007283">
    <property type="term" value="P:spermatogenesis"/>
    <property type="evidence" value="ECO:0007669"/>
    <property type="project" value="InterPro"/>
</dbReference>
<evidence type="ECO:0000256" key="2">
    <source>
        <dbReference type="ARBA" id="ARBA00022553"/>
    </source>
</evidence>
<dbReference type="SUPFAM" id="SSF141072">
    <property type="entry name" value="CalX-like"/>
    <property type="match status" value="1"/>
</dbReference>
<dbReference type="Pfam" id="PF14909">
    <property type="entry name" value="SPATA6"/>
    <property type="match status" value="1"/>
</dbReference>
<feature type="coiled-coil region" evidence="6">
    <location>
        <begin position="474"/>
        <end position="508"/>
    </location>
</feature>
<feature type="compositionally biased region" description="Basic residues" evidence="7">
    <location>
        <begin position="353"/>
        <end position="363"/>
    </location>
</feature>
<dbReference type="GO" id="GO:0120212">
    <property type="term" value="C:sperm head-tail coupling apparatus"/>
    <property type="evidence" value="ECO:0007669"/>
    <property type="project" value="InterPro"/>
</dbReference>
<evidence type="ECO:0000256" key="7">
    <source>
        <dbReference type="SAM" id="MobiDB-lite"/>
    </source>
</evidence>
<feature type="domain" description="Calx-beta" evidence="8">
    <location>
        <begin position="4"/>
        <end position="95"/>
    </location>
</feature>
<dbReference type="Gene3D" id="2.60.40.2030">
    <property type="match status" value="1"/>
</dbReference>
<dbReference type="AlphaFoldDB" id="A7SQL7"/>
<reference evidence="9 10" key="1">
    <citation type="journal article" date="2007" name="Science">
        <title>Sea anemone genome reveals ancestral eumetazoan gene repertoire and genomic organization.</title>
        <authorList>
            <person name="Putnam N.H."/>
            <person name="Srivastava M."/>
            <person name="Hellsten U."/>
            <person name="Dirks B."/>
            <person name="Chapman J."/>
            <person name="Salamov A."/>
            <person name="Terry A."/>
            <person name="Shapiro H."/>
            <person name="Lindquist E."/>
            <person name="Kapitonov V.V."/>
            <person name="Jurka J."/>
            <person name="Genikhovich G."/>
            <person name="Grigoriev I.V."/>
            <person name="Lucas S.M."/>
            <person name="Steele R.E."/>
            <person name="Finnerty J.R."/>
            <person name="Technau U."/>
            <person name="Martindale M.Q."/>
            <person name="Rokhsar D.S."/>
        </authorList>
    </citation>
    <scope>NUCLEOTIDE SEQUENCE [LARGE SCALE GENOMIC DNA]</scope>
    <source>
        <strain evidence="10">CH2 X CH6</strain>
    </source>
</reference>
<dbReference type="eggNOG" id="ENOG502RYM7">
    <property type="taxonomic scope" value="Eukaryota"/>
</dbReference>
<dbReference type="OMA" id="RVFKSCQ"/>
<keyword evidence="4" id="KW-0677">Repeat</keyword>
<dbReference type="InParanoid" id="A7SQL7"/>
<gene>
    <name evidence="9" type="ORF">NEMVEDRAFT_v1g246781</name>
</gene>
<dbReference type="Proteomes" id="UP000001593">
    <property type="component" value="Unassembled WGS sequence"/>
</dbReference>
<feature type="region of interest" description="Disordered" evidence="7">
    <location>
        <begin position="342"/>
        <end position="373"/>
    </location>
</feature>
<keyword evidence="5" id="KW-0106">Calcium</keyword>
<dbReference type="InterPro" id="IPR038081">
    <property type="entry name" value="CalX-like_sf"/>
</dbReference>
<dbReference type="Pfam" id="PF03160">
    <property type="entry name" value="Calx-beta"/>
    <property type="match status" value="1"/>
</dbReference>
<keyword evidence="10" id="KW-1185">Reference proteome</keyword>
<dbReference type="InterPro" id="IPR003644">
    <property type="entry name" value="Calx_beta"/>
</dbReference>
<evidence type="ECO:0000259" key="8">
    <source>
        <dbReference type="SMART" id="SM00237"/>
    </source>
</evidence>
<sequence>MTYTRATFSFASSSYSVEEDTGYVTVNITKIGTSDISLDVKLSTKNGTAFSPVDYTAISDNMVTFLANEQSKLVNITINVDQTVENDEDFKALLSHTNADQVALGLLNTTTITIGNDDQATFSFASSSYSVEEDTGYVTVNITKTGTSYISLDVNYTQARRRGQYSPQIRGNFSQHESQLLDKPFIKMPRKAMKVIVELDVHTITCPGTFLRDYGYVYLKVNCMGLEVNTKSVPPTFPVFFHERLRFERVFKSCQDPAYVSIHLKGEDVLVELRQHDDYISDGYVIGHYANNARDFLYPAVPTYPGTGRELTLFKTSLFNPIRITGQPLRLEFTTKTTIKEVPDPDDFISSPRRSKSPVRRPRSVSPSRLGNSTVEPLPSWKYSEDFPATSTARRRHHYRSATEPLSLSYSSRPASPSRSLSYALDDLNVTSNSYKKFSDPLLRFKSRYSPNLKAALGASDRIQERVERILDTTRNVEEDVESLDILRDSLREERRALSDAIREADRAAYYKSIGLDI</sequence>
<evidence type="ECO:0000313" key="9">
    <source>
        <dbReference type="EMBL" id="EDO34010.1"/>
    </source>
</evidence>
<dbReference type="PANTHER" id="PTHR16435">
    <property type="entry name" value="SPERMATOGENESIS-ASSOCIATED PROTEIN 6 SPATA6"/>
    <property type="match status" value="1"/>
</dbReference>
<evidence type="ECO:0000313" key="10">
    <source>
        <dbReference type="Proteomes" id="UP000001593"/>
    </source>
</evidence>
<evidence type="ECO:0000256" key="1">
    <source>
        <dbReference type="ARBA" id="ARBA00006215"/>
    </source>
</evidence>
<evidence type="ECO:0000256" key="5">
    <source>
        <dbReference type="ARBA" id="ARBA00022837"/>
    </source>
</evidence>